<keyword evidence="3" id="KW-1185">Reference proteome</keyword>
<evidence type="ECO:0000256" key="1">
    <source>
        <dbReference type="SAM" id="MobiDB-lite"/>
    </source>
</evidence>
<feature type="compositionally biased region" description="Polar residues" evidence="1">
    <location>
        <begin position="43"/>
        <end position="63"/>
    </location>
</feature>
<organism evidence="2 3">
    <name type="scientific">Lasius niger</name>
    <name type="common">Black garden ant</name>
    <dbReference type="NCBI Taxonomy" id="67767"/>
    <lineage>
        <taxon>Eukaryota</taxon>
        <taxon>Metazoa</taxon>
        <taxon>Ecdysozoa</taxon>
        <taxon>Arthropoda</taxon>
        <taxon>Hexapoda</taxon>
        <taxon>Insecta</taxon>
        <taxon>Pterygota</taxon>
        <taxon>Neoptera</taxon>
        <taxon>Endopterygota</taxon>
        <taxon>Hymenoptera</taxon>
        <taxon>Apocrita</taxon>
        <taxon>Aculeata</taxon>
        <taxon>Formicoidea</taxon>
        <taxon>Formicidae</taxon>
        <taxon>Formicinae</taxon>
        <taxon>Lasius</taxon>
        <taxon>Lasius</taxon>
    </lineage>
</organism>
<dbReference type="Proteomes" id="UP000036403">
    <property type="component" value="Unassembled WGS sequence"/>
</dbReference>
<feature type="compositionally biased region" description="Acidic residues" evidence="1">
    <location>
        <begin position="124"/>
        <end position="136"/>
    </location>
</feature>
<proteinExistence type="predicted"/>
<gene>
    <name evidence="2" type="ORF">RF55_16793</name>
</gene>
<comment type="caution">
    <text evidence="2">The sequence shown here is derived from an EMBL/GenBank/DDBJ whole genome shotgun (WGS) entry which is preliminary data.</text>
</comment>
<accession>A0A0J7K3T4</accession>
<evidence type="ECO:0000313" key="2">
    <source>
        <dbReference type="EMBL" id="KMQ84974.1"/>
    </source>
</evidence>
<sequence>MSKRKSVQDICVGEHLKKTKPNTHPNSGKIEPAKTNHLLMNKPRNSVDQNYSKSTSFNNRRGLLNKTNTPDLHAMNQQIQGTAFSVLPSGFLVKKNYSTQVLDEQEPIEELPTAYNVFSQSDDSTQDSEREDENIENEQHVTSSEREDENVENEQHVTSSEREDENVENEQHDNNNNTKNLLNFEQLTHDIDKCC</sequence>
<reference evidence="2 3" key="1">
    <citation type="submission" date="2015-04" db="EMBL/GenBank/DDBJ databases">
        <title>Lasius niger genome sequencing.</title>
        <authorList>
            <person name="Konorov E.A."/>
            <person name="Nikitin M.A."/>
            <person name="Kirill M.V."/>
            <person name="Chang P."/>
        </authorList>
    </citation>
    <scope>NUCLEOTIDE SEQUENCE [LARGE SCALE GENOMIC DNA]</scope>
    <source>
        <tissue evidence="2">Whole</tissue>
    </source>
</reference>
<evidence type="ECO:0000313" key="3">
    <source>
        <dbReference type="Proteomes" id="UP000036403"/>
    </source>
</evidence>
<feature type="non-terminal residue" evidence="2">
    <location>
        <position position="195"/>
    </location>
</feature>
<name>A0A0J7K3T4_LASNI</name>
<dbReference type="EMBL" id="LBMM01014979">
    <property type="protein sequence ID" value="KMQ84974.1"/>
    <property type="molecule type" value="Genomic_DNA"/>
</dbReference>
<dbReference type="AlphaFoldDB" id="A0A0J7K3T4"/>
<feature type="region of interest" description="Disordered" evidence="1">
    <location>
        <begin position="119"/>
        <end position="181"/>
    </location>
</feature>
<dbReference type="PaxDb" id="67767-A0A0J7K3T4"/>
<feature type="region of interest" description="Disordered" evidence="1">
    <location>
        <begin position="1"/>
        <end position="63"/>
    </location>
</feature>
<protein>
    <submittedName>
        <fullName evidence="2">Uncharacterized protein</fullName>
    </submittedName>
</protein>